<name>A0ACB9DU96_CICIN</name>
<evidence type="ECO:0000313" key="2">
    <source>
        <dbReference type="Proteomes" id="UP001055811"/>
    </source>
</evidence>
<comment type="caution">
    <text evidence="1">The sequence shown here is derived from an EMBL/GenBank/DDBJ whole genome shotgun (WGS) entry which is preliminary data.</text>
</comment>
<reference evidence="2" key="1">
    <citation type="journal article" date="2022" name="Mol. Ecol. Resour.">
        <title>The genomes of chicory, endive, great burdock and yacon provide insights into Asteraceae palaeo-polyploidization history and plant inulin production.</title>
        <authorList>
            <person name="Fan W."/>
            <person name="Wang S."/>
            <person name="Wang H."/>
            <person name="Wang A."/>
            <person name="Jiang F."/>
            <person name="Liu H."/>
            <person name="Zhao H."/>
            <person name="Xu D."/>
            <person name="Zhang Y."/>
        </authorList>
    </citation>
    <scope>NUCLEOTIDE SEQUENCE [LARGE SCALE GENOMIC DNA]</scope>
    <source>
        <strain evidence="2">cv. Punajuju</strain>
    </source>
</reference>
<gene>
    <name evidence="1" type="ORF">L2E82_20747</name>
</gene>
<reference evidence="1 2" key="2">
    <citation type="journal article" date="2022" name="Mol. Ecol. Resour.">
        <title>The genomes of chicory, endive, great burdock and yacon provide insights into Asteraceae paleo-polyploidization history and plant inulin production.</title>
        <authorList>
            <person name="Fan W."/>
            <person name="Wang S."/>
            <person name="Wang H."/>
            <person name="Wang A."/>
            <person name="Jiang F."/>
            <person name="Liu H."/>
            <person name="Zhao H."/>
            <person name="Xu D."/>
            <person name="Zhang Y."/>
        </authorList>
    </citation>
    <scope>NUCLEOTIDE SEQUENCE [LARGE SCALE GENOMIC DNA]</scope>
    <source>
        <strain evidence="2">cv. Punajuju</strain>
        <tissue evidence="1">Leaves</tissue>
    </source>
</reference>
<keyword evidence="2" id="KW-1185">Reference proteome</keyword>
<evidence type="ECO:0000313" key="1">
    <source>
        <dbReference type="EMBL" id="KAI3750122.1"/>
    </source>
</evidence>
<sequence>MYCQATPTCDLHDCFQYFSLAICPQAPTKSSYAITIRDYLLPTPSDIKSPLFSLCKNFFDPLDSGNRKIKVYAYHPSSNTCSINYPRMQNLHSEHPMGSLL</sequence>
<proteinExistence type="predicted"/>
<dbReference type="Proteomes" id="UP001055811">
    <property type="component" value="Linkage Group LG04"/>
</dbReference>
<accession>A0ACB9DU96</accession>
<organism evidence="1 2">
    <name type="scientific">Cichorium intybus</name>
    <name type="common">Chicory</name>
    <dbReference type="NCBI Taxonomy" id="13427"/>
    <lineage>
        <taxon>Eukaryota</taxon>
        <taxon>Viridiplantae</taxon>
        <taxon>Streptophyta</taxon>
        <taxon>Embryophyta</taxon>
        <taxon>Tracheophyta</taxon>
        <taxon>Spermatophyta</taxon>
        <taxon>Magnoliopsida</taxon>
        <taxon>eudicotyledons</taxon>
        <taxon>Gunneridae</taxon>
        <taxon>Pentapetalae</taxon>
        <taxon>asterids</taxon>
        <taxon>campanulids</taxon>
        <taxon>Asterales</taxon>
        <taxon>Asteraceae</taxon>
        <taxon>Cichorioideae</taxon>
        <taxon>Cichorieae</taxon>
        <taxon>Cichoriinae</taxon>
        <taxon>Cichorium</taxon>
    </lineage>
</organism>
<protein>
    <submittedName>
        <fullName evidence="1">Uncharacterized protein</fullName>
    </submittedName>
</protein>
<dbReference type="EMBL" id="CM042012">
    <property type="protein sequence ID" value="KAI3750122.1"/>
    <property type="molecule type" value="Genomic_DNA"/>
</dbReference>